<evidence type="ECO:0000256" key="6">
    <source>
        <dbReference type="SAM" id="Phobius"/>
    </source>
</evidence>
<keyword evidence="4 6" id="KW-1133">Transmembrane helix</keyword>
<evidence type="ECO:0000256" key="3">
    <source>
        <dbReference type="ARBA" id="ARBA00022692"/>
    </source>
</evidence>
<reference evidence="8" key="1">
    <citation type="submission" date="2017-02" db="EMBL/GenBank/DDBJ databases">
        <authorList>
            <person name="Varghese N."/>
            <person name="Submissions S."/>
        </authorList>
    </citation>
    <scope>NUCLEOTIDE SEQUENCE [LARGE SCALE GENOMIC DNA]</scope>
    <source>
        <strain evidence="8">DSM 22720</strain>
    </source>
</reference>
<feature type="transmembrane region" description="Helical" evidence="6">
    <location>
        <begin position="288"/>
        <end position="310"/>
    </location>
</feature>
<feature type="transmembrane region" description="Helical" evidence="6">
    <location>
        <begin position="39"/>
        <end position="59"/>
    </location>
</feature>
<dbReference type="OrthoDB" id="9783692at2"/>
<dbReference type="PANTHER" id="PTHR30238">
    <property type="entry name" value="MEMBRANE BOUND PREDICTED REDOX MODULATOR"/>
    <property type="match status" value="1"/>
</dbReference>
<evidence type="ECO:0000256" key="2">
    <source>
        <dbReference type="ARBA" id="ARBA00007511"/>
    </source>
</evidence>
<evidence type="ECO:0000313" key="7">
    <source>
        <dbReference type="EMBL" id="SKA71480.1"/>
    </source>
</evidence>
<dbReference type="EMBL" id="FUXU01000145">
    <property type="protein sequence ID" value="SKA71480.1"/>
    <property type="molecule type" value="Genomic_DNA"/>
</dbReference>
<keyword evidence="8" id="KW-1185">Reference proteome</keyword>
<dbReference type="Pfam" id="PF03741">
    <property type="entry name" value="TerC"/>
    <property type="match status" value="1"/>
</dbReference>
<evidence type="ECO:0000313" key="8">
    <source>
        <dbReference type="Proteomes" id="UP000190162"/>
    </source>
</evidence>
<sequence>MFLSELFSGYDGLLILTLCMLGIDLLITRGKITFRSAVLWSIFWFALAFAFATAIYFFWPQMAPASHYTNGQAATAFITGYLLEKSLSVDNLFVFALIFSQFKVPESHVPRVLMLGIVGALVLRAIMIAVGAPLIAKFHIVLYVFGFFLIWTGYKMWKQHGEENESFSDSVAVRLVKRFLRVSDDYHGNKLITRDAIGLLATPMLVVVMVIAMTDIMFALDSIPAIFAVTQEPYLVLAANVFALLGLRSLYFVLGGMLNKFAYLHHTLAFMLCFIGTKMLLIDTPFAIPTPVSLGVIVVSLAVGILASIWKQKQLDKAISH</sequence>
<proteinExistence type="inferred from homology"/>
<dbReference type="Proteomes" id="UP000190162">
    <property type="component" value="Unassembled WGS sequence"/>
</dbReference>
<gene>
    <name evidence="7" type="ORF">SAMN02745132_04689</name>
</gene>
<feature type="transmembrane region" description="Helical" evidence="6">
    <location>
        <begin position="234"/>
        <end position="254"/>
    </location>
</feature>
<evidence type="ECO:0000256" key="5">
    <source>
        <dbReference type="ARBA" id="ARBA00023136"/>
    </source>
</evidence>
<comment type="subcellular location">
    <subcellularLocation>
        <location evidence="1">Membrane</location>
        <topology evidence="1">Multi-pass membrane protein</topology>
    </subcellularLocation>
</comment>
<feature type="transmembrane region" description="Helical" evidence="6">
    <location>
        <begin position="6"/>
        <end position="27"/>
    </location>
</feature>
<evidence type="ECO:0000256" key="1">
    <source>
        <dbReference type="ARBA" id="ARBA00004141"/>
    </source>
</evidence>
<feature type="transmembrane region" description="Helical" evidence="6">
    <location>
        <begin position="196"/>
        <end position="214"/>
    </location>
</feature>
<dbReference type="InterPro" id="IPR022369">
    <property type="entry name" value="Integral_membrane_TerC_rswitch"/>
</dbReference>
<keyword evidence="3 6" id="KW-0812">Transmembrane</keyword>
<protein>
    <submittedName>
        <fullName evidence="7">Tellurite resistance protein TerC</fullName>
    </submittedName>
</protein>
<feature type="transmembrane region" description="Helical" evidence="6">
    <location>
        <begin position="140"/>
        <end position="157"/>
    </location>
</feature>
<dbReference type="InterPro" id="IPR005496">
    <property type="entry name" value="Integral_membrane_TerC"/>
</dbReference>
<dbReference type="RefSeq" id="WP_078754681.1">
    <property type="nucleotide sequence ID" value="NZ_FUXU01000145.1"/>
</dbReference>
<feature type="transmembrane region" description="Helical" evidence="6">
    <location>
        <begin position="112"/>
        <end position="134"/>
    </location>
</feature>
<dbReference type="GO" id="GO:0016020">
    <property type="term" value="C:membrane"/>
    <property type="evidence" value="ECO:0007669"/>
    <property type="project" value="UniProtKB-SubCell"/>
</dbReference>
<feature type="transmembrane region" description="Helical" evidence="6">
    <location>
        <begin position="261"/>
        <end position="282"/>
    </location>
</feature>
<keyword evidence="5 6" id="KW-0472">Membrane</keyword>
<dbReference type="PANTHER" id="PTHR30238:SF0">
    <property type="entry name" value="THYLAKOID MEMBRANE PROTEIN TERC, CHLOROPLASTIC"/>
    <property type="match status" value="1"/>
</dbReference>
<dbReference type="NCBIfam" id="TIGR03718">
    <property type="entry name" value="R_switched_Alx"/>
    <property type="match status" value="1"/>
</dbReference>
<evidence type="ECO:0000256" key="4">
    <source>
        <dbReference type="ARBA" id="ARBA00022989"/>
    </source>
</evidence>
<organism evidence="7 8">
    <name type="scientific">Enterovibrio nigricans DSM 22720</name>
    <dbReference type="NCBI Taxonomy" id="1121868"/>
    <lineage>
        <taxon>Bacteria</taxon>
        <taxon>Pseudomonadati</taxon>
        <taxon>Pseudomonadota</taxon>
        <taxon>Gammaproteobacteria</taxon>
        <taxon>Vibrionales</taxon>
        <taxon>Vibrionaceae</taxon>
        <taxon>Enterovibrio</taxon>
    </lineage>
</organism>
<comment type="similarity">
    <text evidence="2">Belongs to the TerC family.</text>
</comment>
<feature type="transmembrane region" description="Helical" evidence="6">
    <location>
        <begin position="79"/>
        <end position="100"/>
    </location>
</feature>
<name>A0A1T4W2J3_9GAMM</name>
<dbReference type="AlphaFoldDB" id="A0A1T4W2J3"/>
<accession>A0A1T4W2J3</accession>